<evidence type="ECO:0000256" key="6">
    <source>
        <dbReference type="ARBA" id="ARBA00022989"/>
    </source>
</evidence>
<evidence type="ECO:0000256" key="5">
    <source>
        <dbReference type="ARBA" id="ARBA00022725"/>
    </source>
</evidence>
<dbReference type="InterPro" id="IPR004117">
    <property type="entry name" value="7tm6_olfct_rcpt"/>
</dbReference>
<keyword evidence="11" id="KW-1185">Reference proteome</keyword>
<evidence type="ECO:0000256" key="9">
    <source>
        <dbReference type="ARBA" id="ARBA00023224"/>
    </source>
</evidence>
<feature type="transmembrane region" description="Helical" evidence="10">
    <location>
        <begin position="73"/>
        <end position="92"/>
    </location>
</feature>
<organism evidence="11 12">
    <name type="scientific">Ceratina calcarata</name>
    <dbReference type="NCBI Taxonomy" id="156304"/>
    <lineage>
        <taxon>Eukaryota</taxon>
        <taxon>Metazoa</taxon>
        <taxon>Ecdysozoa</taxon>
        <taxon>Arthropoda</taxon>
        <taxon>Hexapoda</taxon>
        <taxon>Insecta</taxon>
        <taxon>Pterygota</taxon>
        <taxon>Neoptera</taxon>
        <taxon>Endopterygota</taxon>
        <taxon>Hymenoptera</taxon>
        <taxon>Apocrita</taxon>
        <taxon>Aculeata</taxon>
        <taxon>Apoidea</taxon>
        <taxon>Anthophila</taxon>
        <taxon>Apidae</taxon>
        <taxon>Ceratina</taxon>
        <taxon>Zadontomerus</taxon>
    </lineage>
</organism>
<evidence type="ECO:0000256" key="7">
    <source>
        <dbReference type="ARBA" id="ARBA00023136"/>
    </source>
</evidence>
<comment type="subcellular location">
    <subcellularLocation>
        <location evidence="1 10">Cell membrane</location>
        <topology evidence="1 10">Multi-pass membrane protein</topology>
    </subcellularLocation>
</comment>
<evidence type="ECO:0000313" key="11">
    <source>
        <dbReference type="Proteomes" id="UP000694925"/>
    </source>
</evidence>
<dbReference type="RefSeq" id="XP_026669995.1">
    <property type="nucleotide sequence ID" value="XM_026814194.1"/>
</dbReference>
<dbReference type="GeneID" id="108625640"/>
<evidence type="ECO:0000256" key="3">
    <source>
        <dbReference type="ARBA" id="ARBA00022606"/>
    </source>
</evidence>
<evidence type="ECO:0000256" key="10">
    <source>
        <dbReference type="RuleBase" id="RU351113"/>
    </source>
</evidence>
<comment type="similarity">
    <text evidence="10">Belongs to the insect chemoreceptor superfamily. Heteromeric odorant receptor channel (TC 1.A.69) family.</text>
</comment>
<feature type="transmembrane region" description="Helical" evidence="10">
    <location>
        <begin position="128"/>
        <end position="151"/>
    </location>
</feature>
<dbReference type="GO" id="GO:0005886">
    <property type="term" value="C:plasma membrane"/>
    <property type="evidence" value="ECO:0007669"/>
    <property type="project" value="UniProtKB-SubCell"/>
</dbReference>
<name>A0AAJ7S3C3_9HYME</name>
<gene>
    <name evidence="12" type="primary">LOC108625640</name>
</gene>
<feature type="transmembrane region" description="Helical" evidence="10">
    <location>
        <begin position="40"/>
        <end position="61"/>
    </location>
</feature>
<dbReference type="Proteomes" id="UP000694925">
    <property type="component" value="Unplaced"/>
</dbReference>
<keyword evidence="4 10" id="KW-0812">Transmembrane</keyword>
<dbReference type="GO" id="GO:0004984">
    <property type="term" value="F:olfactory receptor activity"/>
    <property type="evidence" value="ECO:0007669"/>
    <property type="project" value="InterPro"/>
</dbReference>
<dbReference type="KEGG" id="ccal:108625640"/>
<dbReference type="PANTHER" id="PTHR21137:SF35">
    <property type="entry name" value="ODORANT RECEPTOR 19A-RELATED"/>
    <property type="match status" value="1"/>
</dbReference>
<keyword evidence="9 10" id="KW-0807">Transducer</keyword>
<evidence type="ECO:0000256" key="1">
    <source>
        <dbReference type="ARBA" id="ARBA00004651"/>
    </source>
</evidence>
<feature type="transmembrane region" description="Helical" evidence="10">
    <location>
        <begin position="245"/>
        <end position="266"/>
    </location>
</feature>
<evidence type="ECO:0000256" key="4">
    <source>
        <dbReference type="ARBA" id="ARBA00022692"/>
    </source>
</evidence>
<evidence type="ECO:0000313" key="12">
    <source>
        <dbReference type="RefSeq" id="XP_026669995.1"/>
    </source>
</evidence>
<sequence length="377" mass="42530">MFRNVTPERAIAFIQHSVALTYCWPPPLTATRYQTLVFRIFRLAGFINATILLLPLLYALHVYRDDTENLSKAAVISVGVLQISVHIASCAMQQDRLQRLIEEMEICCKTASEFERHVFQRYVDKYSVYYAIYVCSSYLSALLVILGNFFVSDPLPTNAQYPFPVDSEPLRSILFVHQAIVGLQCSAHVSISIFCAMLFLFAAARFEILIAELREIDGIASLIEGVKKYRATRRYAMETVRGMRYVALTLVTLCTVAAVFSGLSLISRTLSLTVKIQFLFLLMAAITAVFMCALPADHLMEMSGDSLRGAYESEWHVLPASVQKCILLMTMRQPPVVLSIKCIIPSLTLNFFSSFMSNIFSIFTALRIVLMRNENDD</sequence>
<evidence type="ECO:0000256" key="2">
    <source>
        <dbReference type="ARBA" id="ARBA00022475"/>
    </source>
</evidence>
<proteinExistence type="inferred from homology"/>
<dbReference type="GO" id="GO:0007165">
    <property type="term" value="P:signal transduction"/>
    <property type="evidence" value="ECO:0007669"/>
    <property type="project" value="UniProtKB-KW"/>
</dbReference>
<keyword evidence="7 10" id="KW-0472">Membrane</keyword>
<protein>
    <recommendedName>
        <fullName evidence="10">Odorant receptor</fullName>
    </recommendedName>
</protein>
<dbReference type="GO" id="GO:0005549">
    <property type="term" value="F:odorant binding"/>
    <property type="evidence" value="ECO:0007669"/>
    <property type="project" value="InterPro"/>
</dbReference>
<feature type="transmembrane region" description="Helical" evidence="10">
    <location>
        <begin position="171"/>
        <end position="204"/>
    </location>
</feature>
<feature type="transmembrane region" description="Helical" evidence="10">
    <location>
        <begin position="278"/>
        <end position="296"/>
    </location>
</feature>
<reference evidence="12" key="1">
    <citation type="submission" date="2025-08" db="UniProtKB">
        <authorList>
            <consortium name="RefSeq"/>
        </authorList>
    </citation>
    <scope>IDENTIFICATION</scope>
    <source>
        <tissue evidence="12">Whole body</tissue>
    </source>
</reference>
<keyword evidence="6 10" id="KW-1133">Transmembrane helix</keyword>
<evidence type="ECO:0000256" key="8">
    <source>
        <dbReference type="ARBA" id="ARBA00023170"/>
    </source>
</evidence>
<keyword evidence="8 10" id="KW-0675">Receptor</keyword>
<dbReference type="AlphaFoldDB" id="A0AAJ7S3C3"/>
<keyword evidence="2" id="KW-1003">Cell membrane</keyword>
<dbReference type="Pfam" id="PF02949">
    <property type="entry name" value="7tm_6"/>
    <property type="match status" value="1"/>
</dbReference>
<accession>A0AAJ7S3C3</accession>
<keyword evidence="3 10" id="KW-0716">Sensory transduction</keyword>
<dbReference type="PANTHER" id="PTHR21137">
    <property type="entry name" value="ODORANT RECEPTOR"/>
    <property type="match status" value="1"/>
</dbReference>
<keyword evidence="5 10" id="KW-0552">Olfaction</keyword>
<feature type="transmembrane region" description="Helical" evidence="10">
    <location>
        <begin position="349"/>
        <end position="370"/>
    </location>
</feature>